<protein>
    <submittedName>
        <fullName evidence="3">Uncharacterized protein</fullName>
    </submittedName>
</protein>
<feature type="region of interest" description="Disordered" evidence="1">
    <location>
        <begin position="227"/>
        <end position="296"/>
    </location>
</feature>
<keyword evidence="2" id="KW-0732">Signal</keyword>
<name>A0ABT3L778_9CYAN</name>
<sequence>MVSQSTRQTALFLGLAGTFALGVAPAAQAQIPVTGGSIQGEAAFFIPSQNPEGNVSLFDIGINQLRIVSPNGVLTNPNFIPTGSYFDDGGNGKVNAGDTGLLQGQLSGVAFNGNGFLVPFSRVDTILSFKVGFFDSNPLNVPGTLIRPEVAAPQLFLPYLSNVQGTGFTPTEGKLQIGQIDANIDNGLIDLPSDYRFVQTAGATLPEVIPIATQKIKFEFEGKDVTLNRGGSSTSSNTSTSGTSTSGTSTSSTSTSSTSTSGTSTSGTSTSGTSNTSSSSENQLATAQGTDLDYSDGSLRVSGEATKFKIESVGGGSRNKFKIEGSGAIDFAMANLQQVGDVTEKNRASLDLARSLNYKIDGQASGYFALLNSTATAFSGSNLRGDKPVEFKVKQDSTNFELDGKFRGDIQFLTQSGVGEVNVSRLSRNYKYENLAGNPTFLALRNAGTEVNVNFLTVNQREFKTRDVFKVGRFSFNVLDGGKIKFEDVKVEVTPASVEFEQQERISNEIKVKFERNNRFKFNPAIVNIFTGRGGRGRFLVLGSPIYFVNQTAQVDVQFGEVSGVRYLVASRGRGRGLALGYKLRGPSSRAFPSLVGLSEISQEEAESIYDQLAADEDDLDFGADVDDDTDLDVDDDDDLDVDDDEVEVDDDDEVEVDDDAEVEVDDDAEVEVDDDAEVEVDDDAEVEVDDDAEVEVDDDAEVEVDDDAEVEVDDEGIELEGIEGLEEIDPSILPN</sequence>
<evidence type="ECO:0000256" key="2">
    <source>
        <dbReference type="SAM" id="SignalP"/>
    </source>
</evidence>
<feature type="chain" id="PRO_5045485249" evidence="2">
    <location>
        <begin position="30"/>
        <end position="736"/>
    </location>
</feature>
<dbReference type="SUPFAM" id="SSF69349">
    <property type="entry name" value="Phage fibre proteins"/>
    <property type="match status" value="1"/>
</dbReference>
<feature type="region of interest" description="Disordered" evidence="1">
    <location>
        <begin position="621"/>
        <end position="693"/>
    </location>
</feature>
<comment type="caution">
    <text evidence="3">The sequence shown here is derived from an EMBL/GenBank/DDBJ whole genome shotgun (WGS) entry which is preliminary data.</text>
</comment>
<dbReference type="RefSeq" id="WP_265265210.1">
    <property type="nucleotide sequence ID" value="NZ_JAIHOM010000067.1"/>
</dbReference>
<gene>
    <name evidence="3" type="ORF">K4A83_13885</name>
</gene>
<dbReference type="EMBL" id="JAIHOM010000067">
    <property type="protein sequence ID" value="MCW6037354.1"/>
    <property type="molecule type" value="Genomic_DNA"/>
</dbReference>
<feature type="signal peptide" evidence="2">
    <location>
        <begin position="1"/>
        <end position="29"/>
    </location>
</feature>
<proteinExistence type="predicted"/>
<accession>A0ABT3L778</accession>
<keyword evidence="4" id="KW-1185">Reference proteome</keyword>
<evidence type="ECO:0000256" key="1">
    <source>
        <dbReference type="SAM" id="MobiDB-lite"/>
    </source>
</evidence>
<reference evidence="3 4" key="1">
    <citation type="submission" date="2021-08" db="EMBL/GenBank/DDBJ databases">
        <title>Draft genome sequence of Spirulina subsalsa with high tolerance to salinity and hype-accumulation of phycocyanin.</title>
        <authorList>
            <person name="Pei H."/>
            <person name="Jiang L."/>
        </authorList>
    </citation>
    <scope>NUCLEOTIDE SEQUENCE [LARGE SCALE GENOMIC DNA]</scope>
    <source>
        <strain evidence="3 4">FACHB-351</strain>
    </source>
</reference>
<evidence type="ECO:0000313" key="3">
    <source>
        <dbReference type="EMBL" id="MCW6037354.1"/>
    </source>
</evidence>
<dbReference type="Proteomes" id="UP001526426">
    <property type="component" value="Unassembled WGS sequence"/>
</dbReference>
<organism evidence="3 4">
    <name type="scientific">Spirulina subsalsa FACHB-351</name>
    <dbReference type="NCBI Taxonomy" id="234711"/>
    <lineage>
        <taxon>Bacteria</taxon>
        <taxon>Bacillati</taxon>
        <taxon>Cyanobacteriota</taxon>
        <taxon>Cyanophyceae</taxon>
        <taxon>Spirulinales</taxon>
        <taxon>Spirulinaceae</taxon>
        <taxon>Spirulina</taxon>
    </lineage>
</organism>
<feature type="compositionally biased region" description="Low complexity" evidence="1">
    <location>
        <begin position="230"/>
        <end position="280"/>
    </location>
</feature>
<evidence type="ECO:0000313" key="4">
    <source>
        <dbReference type="Proteomes" id="UP001526426"/>
    </source>
</evidence>